<evidence type="ECO:0000313" key="1">
    <source>
        <dbReference type="EMBL" id="KAK3684610.1"/>
    </source>
</evidence>
<proteinExistence type="predicted"/>
<protein>
    <submittedName>
        <fullName evidence="1">Uncharacterized protein</fullName>
    </submittedName>
</protein>
<organism evidence="1 2">
    <name type="scientific">Vermiconidia calcicola</name>
    <dbReference type="NCBI Taxonomy" id="1690605"/>
    <lineage>
        <taxon>Eukaryota</taxon>
        <taxon>Fungi</taxon>
        <taxon>Dikarya</taxon>
        <taxon>Ascomycota</taxon>
        <taxon>Pezizomycotina</taxon>
        <taxon>Dothideomycetes</taxon>
        <taxon>Dothideomycetidae</taxon>
        <taxon>Mycosphaerellales</taxon>
        <taxon>Extremaceae</taxon>
        <taxon>Vermiconidia</taxon>
    </lineage>
</organism>
<gene>
    <name evidence="1" type="ORF">LTR37_020110</name>
</gene>
<dbReference type="EMBL" id="JAUTXU010000335">
    <property type="protein sequence ID" value="KAK3684610.1"/>
    <property type="molecule type" value="Genomic_DNA"/>
</dbReference>
<sequence length="284" mass="31123">MASTTPASQVFSTTELLEAILLDLSIKNLLFAQGVCKKWKAVIDASSKLQEALFFKPVTDKVAFFHERNSKTITCGLEPSDFWYTCDPSDVELVRAFERSRSFASRYQTTATEGSLAEACARRTEQMQQLVADFRKAITKTRVFLNRYYAKRATMFNDTSIRHSSLASLTTIFAVSDTAGTPTRTAQRSPGNPPLGMVQAIVNGGGTGNSARNASPGQPITMPVLIVALEKLETYPSFELLGKGQLEVEEEESKLLRAVRAQRQLRVNKKAARAAASIAADEAS</sequence>
<name>A0ACC3MDG6_9PEZI</name>
<keyword evidence="2" id="KW-1185">Reference proteome</keyword>
<comment type="caution">
    <text evidence="1">The sequence shown here is derived from an EMBL/GenBank/DDBJ whole genome shotgun (WGS) entry which is preliminary data.</text>
</comment>
<dbReference type="Proteomes" id="UP001281147">
    <property type="component" value="Unassembled WGS sequence"/>
</dbReference>
<accession>A0ACC3MDG6</accession>
<evidence type="ECO:0000313" key="2">
    <source>
        <dbReference type="Proteomes" id="UP001281147"/>
    </source>
</evidence>
<reference evidence="1" key="1">
    <citation type="submission" date="2023-07" db="EMBL/GenBank/DDBJ databases">
        <title>Black Yeasts Isolated from many extreme environments.</title>
        <authorList>
            <person name="Coleine C."/>
            <person name="Stajich J.E."/>
            <person name="Selbmann L."/>
        </authorList>
    </citation>
    <scope>NUCLEOTIDE SEQUENCE</scope>
    <source>
        <strain evidence="1">CCFEE 5714</strain>
    </source>
</reference>